<comment type="caution">
    <text evidence="1">The sequence shown here is derived from an EMBL/GenBank/DDBJ whole genome shotgun (WGS) entry which is preliminary data.</text>
</comment>
<keyword evidence="2" id="KW-1185">Reference proteome</keyword>
<protein>
    <submittedName>
        <fullName evidence="1">Uncharacterized protein</fullName>
    </submittedName>
</protein>
<accession>A0ABD2MGI0</accession>
<reference evidence="1 2" key="1">
    <citation type="journal article" date="2021" name="BMC Biol.">
        <title>Horizontally acquired antibacterial genes associated with adaptive radiation of ladybird beetles.</title>
        <authorList>
            <person name="Li H.S."/>
            <person name="Tang X.F."/>
            <person name="Huang Y.H."/>
            <person name="Xu Z.Y."/>
            <person name="Chen M.L."/>
            <person name="Du X.Y."/>
            <person name="Qiu B.Y."/>
            <person name="Chen P.T."/>
            <person name="Zhang W."/>
            <person name="Slipinski A."/>
            <person name="Escalona H.E."/>
            <person name="Waterhouse R.M."/>
            <person name="Zwick A."/>
            <person name="Pang H."/>
        </authorList>
    </citation>
    <scope>NUCLEOTIDE SEQUENCE [LARGE SCALE GENOMIC DNA]</scope>
    <source>
        <strain evidence="1">SYSU2018</strain>
    </source>
</reference>
<dbReference type="EMBL" id="JABFTP020000001">
    <property type="protein sequence ID" value="KAL3265462.1"/>
    <property type="molecule type" value="Genomic_DNA"/>
</dbReference>
<proteinExistence type="predicted"/>
<gene>
    <name evidence="1" type="ORF">HHI36_009666</name>
</gene>
<sequence length="106" mass="12292">MKKEEVCEDFFCANMRAVMFGDFNLDYYGNSYYCNKMKNLLNKFGIKQLIDNYTRYMNVSSTLVNYELANFDQVSALVHDVPRITDHSIISAKCTLWVKMVCTIGS</sequence>
<dbReference type="Proteomes" id="UP001516400">
    <property type="component" value="Unassembled WGS sequence"/>
</dbReference>
<organism evidence="1 2">
    <name type="scientific">Cryptolaemus montrouzieri</name>
    <dbReference type="NCBI Taxonomy" id="559131"/>
    <lineage>
        <taxon>Eukaryota</taxon>
        <taxon>Metazoa</taxon>
        <taxon>Ecdysozoa</taxon>
        <taxon>Arthropoda</taxon>
        <taxon>Hexapoda</taxon>
        <taxon>Insecta</taxon>
        <taxon>Pterygota</taxon>
        <taxon>Neoptera</taxon>
        <taxon>Endopterygota</taxon>
        <taxon>Coleoptera</taxon>
        <taxon>Polyphaga</taxon>
        <taxon>Cucujiformia</taxon>
        <taxon>Coccinelloidea</taxon>
        <taxon>Coccinellidae</taxon>
        <taxon>Scymninae</taxon>
        <taxon>Scymnini</taxon>
        <taxon>Cryptolaemus</taxon>
    </lineage>
</organism>
<evidence type="ECO:0000313" key="2">
    <source>
        <dbReference type="Proteomes" id="UP001516400"/>
    </source>
</evidence>
<evidence type="ECO:0000313" key="1">
    <source>
        <dbReference type="EMBL" id="KAL3265462.1"/>
    </source>
</evidence>
<name>A0ABD2MGI0_9CUCU</name>
<dbReference type="AlphaFoldDB" id="A0ABD2MGI0"/>